<evidence type="ECO:0000256" key="1">
    <source>
        <dbReference type="ARBA" id="ARBA00004370"/>
    </source>
</evidence>
<keyword evidence="3" id="KW-0375">Hydrogen ion transport</keyword>
<dbReference type="Pfam" id="PF00213">
    <property type="entry name" value="OSCP"/>
    <property type="match status" value="1"/>
</dbReference>
<dbReference type="Proteomes" id="UP000231550">
    <property type="component" value="Unassembled WGS sequence"/>
</dbReference>
<dbReference type="GO" id="GO:0046933">
    <property type="term" value="F:proton-transporting ATP synthase activity, rotational mechanism"/>
    <property type="evidence" value="ECO:0007669"/>
    <property type="project" value="InterPro"/>
</dbReference>
<evidence type="ECO:0000256" key="5">
    <source>
        <dbReference type="ARBA" id="ARBA00023136"/>
    </source>
</evidence>
<evidence type="ECO:0000313" key="8">
    <source>
        <dbReference type="Proteomes" id="UP000231550"/>
    </source>
</evidence>
<dbReference type="InterPro" id="IPR000711">
    <property type="entry name" value="ATPase_OSCP/dsu"/>
</dbReference>
<dbReference type="GO" id="GO:0016020">
    <property type="term" value="C:membrane"/>
    <property type="evidence" value="ECO:0007669"/>
    <property type="project" value="UniProtKB-SubCell"/>
</dbReference>
<protein>
    <submittedName>
        <fullName evidence="7">Uncharacterized protein</fullName>
    </submittedName>
</protein>
<evidence type="ECO:0000256" key="4">
    <source>
        <dbReference type="ARBA" id="ARBA00023065"/>
    </source>
</evidence>
<evidence type="ECO:0000256" key="2">
    <source>
        <dbReference type="ARBA" id="ARBA00022448"/>
    </source>
</evidence>
<gene>
    <name evidence="7" type="ORF">COV85_03185</name>
</gene>
<keyword evidence="2" id="KW-0813">Transport</keyword>
<evidence type="ECO:0000313" key="7">
    <source>
        <dbReference type="EMBL" id="PIQ74247.1"/>
    </source>
</evidence>
<keyword evidence="5" id="KW-0472">Membrane</keyword>
<accession>A0A2H0KQ57</accession>
<organism evidence="7 8">
    <name type="scientific">Candidatus Portnoybacteria bacterium CG11_big_fil_rev_8_21_14_0_20_44_10</name>
    <dbReference type="NCBI Taxonomy" id="1974818"/>
    <lineage>
        <taxon>Bacteria</taxon>
        <taxon>Candidatus Portnoyibacteriota</taxon>
    </lineage>
</organism>
<evidence type="ECO:0000256" key="3">
    <source>
        <dbReference type="ARBA" id="ARBA00022781"/>
    </source>
</evidence>
<keyword evidence="6" id="KW-0066">ATP synthesis</keyword>
<dbReference type="EMBL" id="PCVN01000082">
    <property type="protein sequence ID" value="PIQ74247.1"/>
    <property type="molecule type" value="Genomic_DNA"/>
</dbReference>
<reference evidence="7 8" key="1">
    <citation type="submission" date="2017-09" db="EMBL/GenBank/DDBJ databases">
        <title>Depth-based differentiation of microbial function through sediment-hosted aquifers and enrichment of novel symbionts in the deep terrestrial subsurface.</title>
        <authorList>
            <person name="Probst A.J."/>
            <person name="Ladd B."/>
            <person name="Jarett J.K."/>
            <person name="Geller-Mcgrath D.E."/>
            <person name="Sieber C.M."/>
            <person name="Emerson J.B."/>
            <person name="Anantharaman K."/>
            <person name="Thomas B.C."/>
            <person name="Malmstrom R."/>
            <person name="Stieglmeier M."/>
            <person name="Klingl A."/>
            <person name="Woyke T."/>
            <person name="Ryan C.M."/>
            <person name="Banfield J.F."/>
        </authorList>
    </citation>
    <scope>NUCLEOTIDE SEQUENCE [LARGE SCALE GENOMIC DNA]</scope>
    <source>
        <strain evidence="7">CG11_big_fil_rev_8_21_14_0_20_44_10</strain>
    </source>
</reference>
<keyword evidence="4" id="KW-0406">Ion transport</keyword>
<sequence length="123" mass="13876">MKYSPQIYAKAFSGVAAKPSAKSDVLVKNLLALIKKNNDPHLLKKIYARAEKLVREQIGKRKIVIETARPIENVDKVIGKIIKKDDIFIEKINPDLIAGIKVVVNDEMQFDGSMQKKIKNLFS</sequence>
<dbReference type="AlphaFoldDB" id="A0A2H0KQ57"/>
<comment type="caution">
    <text evidence="7">The sequence shown here is derived from an EMBL/GenBank/DDBJ whole genome shotgun (WGS) entry which is preliminary data.</text>
</comment>
<proteinExistence type="predicted"/>
<name>A0A2H0KQ57_9BACT</name>
<comment type="subcellular location">
    <subcellularLocation>
        <location evidence="1">Membrane</location>
    </subcellularLocation>
</comment>
<evidence type="ECO:0000256" key="6">
    <source>
        <dbReference type="ARBA" id="ARBA00023310"/>
    </source>
</evidence>